<dbReference type="InterPro" id="IPR052682">
    <property type="entry name" value="MZB1"/>
</dbReference>
<evidence type="ECO:0000313" key="3">
    <source>
        <dbReference type="Proteomes" id="UP000085678"/>
    </source>
</evidence>
<organism evidence="3 4">
    <name type="scientific">Lingula anatina</name>
    <name type="common">Brachiopod</name>
    <name type="synonym">Lingula unguis</name>
    <dbReference type="NCBI Taxonomy" id="7574"/>
    <lineage>
        <taxon>Eukaryota</taxon>
        <taxon>Metazoa</taxon>
        <taxon>Spiralia</taxon>
        <taxon>Lophotrochozoa</taxon>
        <taxon>Brachiopoda</taxon>
        <taxon>Linguliformea</taxon>
        <taxon>Lingulata</taxon>
        <taxon>Lingulida</taxon>
        <taxon>Linguloidea</taxon>
        <taxon>Lingulidae</taxon>
        <taxon>Lingula</taxon>
    </lineage>
</organism>
<dbReference type="GeneID" id="106181459"/>
<gene>
    <name evidence="4" type="primary">LOC106181459</name>
</gene>
<dbReference type="GO" id="GO:0005576">
    <property type="term" value="C:extracellular region"/>
    <property type="evidence" value="ECO:0007669"/>
    <property type="project" value="TreeGrafter"/>
</dbReference>
<reference evidence="4" key="1">
    <citation type="submission" date="2025-08" db="UniProtKB">
        <authorList>
            <consortium name="RefSeq"/>
        </authorList>
    </citation>
    <scope>IDENTIFICATION</scope>
    <source>
        <tissue evidence="4">Gonads</tissue>
    </source>
</reference>
<dbReference type="KEGG" id="lak:106181459"/>
<dbReference type="Proteomes" id="UP000085678">
    <property type="component" value="Unplaced"/>
</dbReference>
<dbReference type="PANTHER" id="PTHR15881">
    <property type="entry name" value="MARGINAL ZONE B- AND B1-CELL-SPECIFIC PROTEIN"/>
    <property type="match status" value="1"/>
</dbReference>
<dbReference type="GO" id="GO:0034663">
    <property type="term" value="C:endoplasmic reticulum chaperone complex"/>
    <property type="evidence" value="ECO:0007669"/>
    <property type="project" value="TreeGrafter"/>
</dbReference>
<dbReference type="STRING" id="7574.A0A1S3KFQ9"/>
<sequence>MELFFACFVCFLGLWTPAVLAMGAKMDGNMEGGSISFETPTLDDEDTYSPFMPADLKCDACRIIAAKFNERFDKEHKNRKSLKKGGSLPESDVIDIVDQICTDPFENVGVKEINGVRRMSAPGFETADAPGVMQGGGRWPGRMREMCSAYVGELGEDELYDRWKKKSDIENYLCYGKGIRGYCKIKTKKVVPKKKEEDDRPQKKDQDSKTRAKESENLKREAENKMAAAKNKKNAEKEKQKEEKTIHTNQADTKDEL</sequence>
<dbReference type="RefSeq" id="XP_013421294.1">
    <property type="nucleotide sequence ID" value="XM_013565840.1"/>
</dbReference>
<dbReference type="PANTHER" id="PTHR15881:SF2">
    <property type="entry name" value="MARGINAL ZONE B- AND B1-CELL-SPECIFIC PROTEIN"/>
    <property type="match status" value="1"/>
</dbReference>
<feature type="region of interest" description="Disordered" evidence="1">
    <location>
        <begin position="190"/>
        <end position="257"/>
    </location>
</feature>
<feature type="signal peptide" evidence="2">
    <location>
        <begin position="1"/>
        <end position="21"/>
    </location>
</feature>
<protein>
    <submittedName>
        <fullName evidence="4">Marginal zone B- and B1-cell-specific protein</fullName>
    </submittedName>
</protein>
<keyword evidence="3" id="KW-1185">Reference proteome</keyword>
<feature type="compositionally biased region" description="Basic and acidic residues" evidence="1">
    <location>
        <begin position="233"/>
        <end position="257"/>
    </location>
</feature>
<evidence type="ECO:0000256" key="1">
    <source>
        <dbReference type="SAM" id="MobiDB-lite"/>
    </source>
</evidence>
<dbReference type="InParanoid" id="A0A1S3KFQ9"/>
<proteinExistence type="predicted"/>
<dbReference type="AlphaFoldDB" id="A0A1S3KFQ9"/>
<dbReference type="OrthoDB" id="448621at2759"/>
<accession>A0A1S3KFQ9</accession>
<keyword evidence="2" id="KW-0732">Signal</keyword>
<name>A0A1S3KFQ9_LINAN</name>
<evidence type="ECO:0000313" key="4">
    <source>
        <dbReference type="RefSeq" id="XP_013421294.1"/>
    </source>
</evidence>
<feature type="compositionally biased region" description="Basic and acidic residues" evidence="1">
    <location>
        <begin position="193"/>
        <end position="224"/>
    </location>
</feature>
<feature type="chain" id="PRO_5010211830" evidence="2">
    <location>
        <begin position="22"/>
        <end position="257"/>
    </location>
</feature>
<evidence type="ECO:0000256" key="2">
    <source>
        <dbReference type="SAM" id="SignalP"/>
    </source>
</evidence>